<feature type="transmembrane region" description="Helical" evidence="2">
    <location>
        <begin position="71"/>
        <end position="92"/>
    </location>
</feature>
<organism evidence="3 4">
    <name type="scientific">Streptomyces coffeae</name>
    <dbReference type="NCBI Taxonomy" id="621382"/>
    <lineage>
        <taxon>Bacteria</taxon>
        <taxon>Bacillati</taxon>
        <taxon>Actinomycetota</taxon>
        <taxon>Actinomycetes</taxon>
        <taxon>Kitasatosporales</taxon>
        <taxon>Streptomycetaceae</taxon>
        <taxon>Streptomyces</taxon>
    </lineage>
</organism>
<dbReference type="Proteomes" id="UP000634229">
    <property type="component" value="Unassembled WGS sequence"/>
</dbReference>
<comment type="caution">
    <text evidence="3">The sequence shown here is derived from an EMBL/GenBank/DDBJ whole genome shotgun (WGS) entry which is preliminary data.</text>
</comment>
<keyword evidence="2" id="KW-0472">Membrane</keyword>
<name>A0ABS1ND76_9ACTN</name>
<dbReference type="EMBL" id="JAERRF010000008">
    <property type="protein sequence ID" value="MBL1098045.1"/>
    <property type="molecule type" value="Genomic_DNA"/>
</dbReference>
<protein>
    <submittedName>
        <fullName evidence="3">Uncharacterized protein</fullName>
    </submittedName>
</protein>
<sequence>MNGAVEESVWVTRAQRKRACGAGLLFLAGLSWAVLALLMFTPYETGEYSNHCDAPAFRDHLSEYCDKERPWTAMTGILAASVPLGMLGMGLYTSGTTTLRVREYVSEVMVAAKAASGQPAGSGGPDGTGEGDGSTGTKDA</sequence>
<feature type="compositionally biased region" description="Gly residues" evidence="1">
    <location>
        <begin position="120"/>
        <end position="134"/>
    </location>
</feature>
<feature type="transmembrane region" description="Helical" evidence="2">
    <location>
        <begin position="21"/>
        <end position="40"/>
    </location>
</feature>
<keyword evidence="2" id="KW-0812">Transmembrane</keyword>
<dbReference type="RefSeq" id="WP_201875472.1">
    <property type="nucleotide sequence ID" value="NZ_JAERRF010000008.1"/>
</dbReference>
<gene>
    <name evidence="3" type="ORF">JK363_15460</name>
</gene>
<accession>A0ABS1ND76</accession>
<reference evidence="3 4" key="1">
    <citation type="submission" date="2021-01" db="EMBL/GenBank/DDBJ databases">
        <title>WGS of actinomycetes isolated from Thailand.</title>
        <authorList>
            <person name="Thawai C."/>
        </authorList>
    </citation>
    <scope>NUCLEOTIDE SEQUENCE [LARGE SCALE GENOMIC DNA]</scope>
    <source>
        <strain evidence="3 4">CA1R205</strain>
    </source>
</reference>
<keyword evidence="2" id="KW-1133">Transmembrane helix</keyword>
<feature type="region of interest" description="Disordered" evidence="1">
    <location>
        <begin position="114"/>
        <end position="140"/>
    </location>
</feature>
<evidence type="ECO:0000256" key="1">
    <source>
        <dbReference type="SAM" id="MobiDB-lite"/>
    </source>
</evidence>
<evidence type="ECO:0000313" key="4">
    <source>
        <dbReference type="Proteomes" id="UP000634229"/>
    </source>
</evidence>
<evidence type="ECO:0000256" key="2">
    <source>
        <dbReference type="SAM" id="Phobius"/>
    </source>
</evidence>
<evidence type="ECO:0000313" key="3">
    <source>
        <dbReference type="EMBL" id="MBL1098045.1"/>
    </source>
</evidence>
<keyword evidence="4" id="KW-1185">Reference proteome</keyword>
<proteinExistence type="predicted"/>